<evidence type="ECO:0000256" key="5">
    <source>
        <dbReference type="ARBA" id="ARBA00023136"/>
    </source>
</evidence>
<dbReference type="Pfam" id="PF02361">
    <property type="entry name" value="CbiQ"/>
    <property type="match status" value="1"/>
</dbReference>
<keyword evidence="5 6" id="KW-0472">Membrane</keyword>
<comment type="subcellular location">
    <subcellularLocation>
        <location evidence="1">Membrane</location>
        <topology evidence="1">Multi-pass membrane protein</topology>
    </subcellularLocation>
</comment>
<dbReference type="CDD" id="cd16914">
    <property type="entry name" value="EcfT"/>
    <property type="match status" value="1"/>
</dbReference>
<comment type="caution">
    <text evidence="7">The sequence shown here is derived from an EMBL/GenBank/DDBJ whole genome shotgun (WGS) entry which is preliminary data.</text>
</comment>
<keyword evidence="4 6" id="KW-1133">Transmembrane helix</keyword>
<organism evidence="7 8">
    <name type="scientific">Georgenia daeguensis</name>
    <dbReference type="NCBI Taxonomy" id="908355"/>
    <lineage>
        <taxon>Bacteria</taxon>
        <taxon>Bacillati</taxon>
        <taxon>Actinomycetota</taxon>
        <taxon>Actinomycetes</taxon>
        <taxon>Micrococcales</taxon>
        <taxon>Bogoriellaceae</taxon>
        <taxon>Georgenia</taxon>
    </lineage>
</organism>
<name>A0ABP8EXJ8_9MICO</name>
<keyword evidence="8" id="KW-1185">Reference proteome</keyword>
<dbReference type="PANTHER" id="PTHR34857:SF2">
    <property type="entry name" value="SLL0384 PROTEIN"/>
    <property type="match status" value="1"/>
</dbReference>
<dbReference type="Proteomes" id="UP001499841">
    <property type="component" value="Unassembled WGS sequence"/>
</dbReference>
<evidence type="ECO:0000313" key="7">
    <source>
        <dbReference type="EMBL" id="GAA4288709.1"/>
    </source>
</evidence>
<reference evidence="8" key="1">
    <citation type="journal article" date="2019" name="Int. J. Syst. Evol. Microbiol.">
        <title>The Global Catalogue of Microorganisms (GCM) 10K type strain sequencing project: providing services to taxonomists for standard genome sequencing and annotation.</title>
        <authorList>
            <consortium name="The Broad Institute Genomics Platform"/>
            <consortium name="The Broad Institute Genome Sequencing Center for Infectious Disease"/>
            <person name="Wu L."/>
            <person name="Ma J."/>
        </authorList>
    </citation>
    <scope>NUCLEOTIDE SEQUENCE [LARGE SCALE GENOMIC DNA]</scope>
    <source>
        <strain evidence="8">JCM 17459</strain>
    </source>
</reference>
<evidence type="ECO:0000313" key="8">
    <source>
        <dbReference type="Proteomes" id="UP001499841"/>
    </source>
</evidence>
<gene>
    <name evidence="7" type="ORF">GCM10022262_30690</name>
</gene>
<evidence type="ECO:0008006" key="9">
    <source>
        <dbReference type="Google" id="ProtNLM"/>
    </source>
</evidence>
<keyword evidence="2" id="KW-1003">Cell membrane</keyword>
<accession>A0ABP8EXJ8</accession>
<proteinExistence type="predicted"/>
<sequence length="270" mass="28920">MTDGAASTDPGLRPGPGVQVLTDPNPVLALNPTTVVVLGVVLAVLSQLAGLWSVGAVVLVCVLVAAAARRLRPFLAAWASTVVLLSVVIVALQTLFIEGPTILFSLWILDGTLEGLERGVSFAARIMGAGTPLVLAAQLSDRRRVMLELERRRVPPKATYVVVAALNLIPEMRKQTGAILDAQRARGIETDANWFVRTRAFLPTLVPLILSSVLSVEEKALALQSRGFTLSGPRTSLYAVVDTRRDRAVRTLLWAVLAVAVVGRIVLWVL</sequence>
<feature type="transmembrane region" description="Helical" evidence="6">
    <location>
        <begin position="252"/>
        <end position="269"/>
    </location>
</feature>
<evidence type="ECO:0000256" key="1">
    <source>
        <dbReference type="ARBA" id="ARBA00004141"/>
    </source>
</evidence>
<dbReference type="InterPro" id="IPR051611">
    <property type="entry name" value="ECF_transporter_component"/>
</dbReference>
<protein>
    <recommendedName>
        <fullName evidence="9">Energy-coupling factor transporter transmembrane protein EcfT</fullName>
    </recommendedName>
</protein>
<feature type="transmembrane region" description="Helical" evidence="6">
    <location>
        <begin position="75"/>
        <end position="108"/>
    </location>
</feature>
<evidence type="ECO:0000256" key="2">
    <source>
        <dbReference type="ARBA" id="ARBA00022475"/>
    </source>
</evidence>
<feature type="transmembrane region" description="Helical" evidence="6">
    <location>
        <begin position="35"/>
        <end position="68"/>
    </location>
</feature>
<dbReference type="RefSeq" id="WP_345043002.1">
    <property type="nucleotide sequence ID" value="NZ_BAABBA010000017.1"/>
</dbReference>
<evidence type="ECO:0000256" key="6">
    <source>
        <dbReference type="SAM" id="Phobius"/>
    </source>
</evidence>
<evidence type="ECO:0000256" key="4">
    <source>
        <dbReference type="ARBA" id="ARBA00022989"/>
    </source>
</evidence>
<keyword evidence="3 6" id="KW-0812">Transmembrane</keyword>
<dbReference type="PANTHER" id="PTHR34857">
    <property type="entry name" value="SLL0384 PROTEIN"/>
    <property type="match status" value="1"/>
</dbReference>
<dbReference type="InterPro" id="IPR003339">
    <property type="entry name" value="ABC/ECF_trnsptr_transmembrane"/>
</dbReference>
<dbReference type="EMBL" id="BAABBA010000017">
    <property type="protein sequence ID" value="GAA4288709.1"/>
    <property type="molecule type" value="Genomic_DNA"/>
</dbReference>
<feature type="transmembrane region" description="Helical" evidence="6">
    <location>
        <begin position="120"/>
        <end position="139"/>
    </location>
</feature>
<evidence type="ECO:0000256" key="3">
    <source>
        <dbReference type="ARBA" id="ARBA00022692"/>
    </source>
</evidence>